<feature type="compositionally biased region" description="Polar residues" evidence="20">
    <location>
        <begin position="3567"/>
        <end position="3582"/>
    </location>
</feature>
<dbReference type="Pfam" id="PF00569">
    <property type="entry name" value="ZZ"/>
    <property type="match status" value="1"/>
</dbReference>
<protein>
    <recommendedName>
        <fullName evidence="16">Dystrophin</fullName>
    </recommendedName>
</protein>
<dbReference type="PANTHER" id="PTHR12268">
    <property type="entry name" value="E3 UBIQUITIN-PROTEIN LIGASE KCMF1"/>
    <property type="match status" value="1"/>
</dbReference>
<keyword evidence="9" id="KW-0106">Calcium</keyword>
<dbReference type="Gene3D" id="1.10.418.10">
    <property type="entry name" value="Calponin-like domain"/>
    <property type="match status" value="2"/>
</dbReference>
<dbReference type="InterPro" id="IPR050774">
    <property type="entry name" value="KCMF1/Dystrophin"/>
</dbReference>
<proteinExistence type="predicted"/>
<dbReference type="CDD" id="cd00176">
    <property type="entry name" value="SPEC"/>
    <property type="match status" value="9"/>
</dbReference>
<dbReference type="SMART" id="SM00150">
    <property type="entry name" value="SPEC"/>
    <property type="match status" value="19"/>
</dbReference>
<evidence type="ECO:0000313" key="23">
    <source>
        <dbReference type="EMBL" id="KAG5268010.1"/>
    </source>
</evidence>
<evidence type="ECO:0000256" key="15">
    <source>
        <dbReference type="ARBA" id="ARBA00034100"/>
    </source>
</evidence>
<evidence type="ECO:0000259" key="22">
    <source>
        <dbReference type="PROSITE" id="PS50135"/>
    </source>
</evidence>
<keyword evidence="5" id="KW-0479">Metal-binding</keyword>
<dbReference type="FunFam" id="1.10.418.10:FF:000044">
    <property type="entry name" value="utrophin isoform X2"/>
    <property type="match status" value="1"/>
</dbReference>
<feature type="domain" description="Calponin-homology (CH)" evidence="21">
    <location>
        <begin position="141"/>
        <end position="247"/>
    </location>
</feature>
<dbReference type="SUPFAM" id="SSF46966">
    <property type="entry name" value="Spectrin repeat"/>
    <property type="match status" value="16"/>
</dbReference>
<keyword evidence="19" id="KW-0175">Coiled coil</keyword>
<dbReference type="PROSITE" id="PS50021">
    <property type="entry name" value="CH"/>
    <property type="match status" value="2"/>
</dbReference>
<dbReference type="SMART" id="SM00033">
    <property type="entry name" value="CH"/>
    <property type="match status" value="2"/>
</dbReference>
<feature type="domain" description="ZZ-type" evidence="22">
    <location>
        <begin position="3215"/>
        <end position="3271"/>
    </location>
</feature>
<feature type="coiled-coil region" evidence="19">
    <location>
        <begin position="3476"/>
        <end position="3510"/>
    </location>
</feature>
<keyword evidence="10 17" id="KW-0770">Synapse</keyword>
<sequence length="3582" mass="412623">MFGDKTTSWNNIAFFYTDEREDIQKKTFSKWINSQFSKAGKPPIEDLFTDLCDGRRLLELLEGLIKHDLIKEKGFTRVHSLNNVNRALQILQKHNVELVNIGGADIVDGNHKLILGLIWSIILHWQVKGVLKDLMAGLQQTSSEKILLSWVRQSTKAYPQVNVLNFSSSWEDGLAFNALIHSHRPELFDWRVIEEKSSALDRLEHAFSMAEKHLGIDRLLDPEDVATSHPDKKSIIMYVTSLFQVLPHLLTMEAIQEVDTLPATRITQEELIQSHIQHHYSQQITVSVAQGRVRSPSPSARSHYKSYAFTQSSYIQSPEQKRSHSITQELSNVGLEAYQSALEEVLTWLLSAEDGLQSQPPISECVEEVKEQFHTHEGYMIELTSHQGSVGHVLQMGGQILAEGKLSEEEEGEVREQMNLLNSRWEHLRVSSMERQSRLHEVLMELQHQQLKQLADWLELTEGRIKRMGTQTLGPDLENIKQQVEEHKLLQEDLELEQVKVNSLTHMVVVVDETSGDHATAALEEKLKHLGNRWAAICKWTEERWILLQEVLLKWQDFTEVQCEFERWLTQKEQQVNSIYRISDSQSDAATRLRNLALLKAELEVKQHSLDHLRSLSQALICSVKNKEVAQKLEARLENLNQRWDCLLQLLEKSTKQISPSVRLQTTSQTEVKQTVMASVTKVTTREKVMMKYSKEKLPSSPPQKKRQIVVDAELQKRFDMDFTEIHSFITRAEAILKSPEFSVSRKERNLADLQDKVLAIERERPDKFRKLQEATRSAQALMDQHDEGGSITENIYLAAQQLSSRWEAFCALLVERLAWLDYQSRILAFYNLYQLLEQSVASADSWIKLTPLPPSEPEPIRNQLDRCRDEISRLTALEPSLDQLKDQLDELKGTEMPSEPVFFDTDIPSLTEHYYNVLEELRKREKQLILVQESLPPARYKETVATLLSWLQQCEAKLAAPSAAVTELPIMEQRLKDIQGLKSTLQDHQTEVDYLTSTVEQVFQKAPPEMCQRYRNEMDAIMTRWKSLTVQLDEHSCKIQEHINQLSQFQNDTQTLCKWMAEVEVFLNEEWPALGDTEALEKQLEQCTALVNDIHTIQPSVNGINEVGQALKKEAEPPFAAKLSKELEELNTQWENICKQAYAKKSALKGGLDKTVSLRKEMQEMQEWITQAEEDYLERDFQYKSPEELHKGVEELKRAQEEVNQKEQKVNLLTDTVNSFIAKAPPVAHDSLKAELDILTPNYLHLCSRLNGKSKTLQEVWACWCELLAYLQQENGWLDELERKLDEMENIEGGVEELTETLEALEIFVREHPEEGRTQIQELSQTLIDGGVMDELIAHKLEAFNTRWDELMQRMVYRQQELERRIQWTQENDKTLQRINDSLNTTDRHLTAYLSDHIDAAQIPQEAQKIQTDLADHEGTLNDMKMRLKETEFSECIKGHLDGTWKRLHEVNAKFRLFQKPANFDQRLQECENVLAEVKAQSGVFAVHSMEQDVLQAQLDECMKLYKSLSEVKGEVEAVIKTGRQVVQRQQTEKPKELDERLTALKLLYNQLGAQVTEGKQELEKSLKLSRKLRKELNCLTEWLAATDAELTRRSAVDGMPKNLEAELAWAKATHDETERKQPHLAVVRELAEALKSVLKGQECLVEDKVSLLNCNWIAVTSRSEEWLNLLQDYQRQMTILEENMAEITAWMDQAEKQMDESELQGGDERLFMNLRMELDNMHGKVEVFNDLADDLIKNHGEHCQATVQPKVDQLNQHFHAVAQRITDGQVSARELEQYHSVALIWLNLLGEEVEYGENLKEEDFQEDKDCEEGAVQDLLLKGQSLQKRIKDPDRREAVHNKHSKLSSKYDTVKDLRLARKHKALAIAPQWYQYRRKSHDLVQWLDDIEKTVAEFPDPPEVSRMKEVGSALDQKQMDLCDVCELGGMLSKAGAAKLVEPSLLQLNRRWKEVELKFAPFHRQIELHDLLQTVAETDAMLNSPEYWREAFSCLPNQEKCLEEVKLNLEKLESPVTVALERKGIDIDAASAHENNLHHLLSVNWDNLKKLYHNRLAGFESSKNKWQLYTDQHKTIDDWLTVAEQTLVNAEAGLNPQIRKNIKVLEDDVGSRQETITSLAALGGEISGQIFPEDSIYIQQQLKDINARWDSIICKLNEKKRRSTDLQNTISEIQMDLDDFLSWIDKAEGIVREPLHPGDCEQLTSVLQRTQGCLSDLPRRRASLEDIQHRATSLPIEHSQLLETNLIPVLSRFDQMGVVLPERVSEIERLLQELGVYQKQLNELSLWASKTRTKLECNPDAVDPKTEEEVKMKKSEVETLLAKNRPTWQPEQQQYDGLATDWNSIQILLNDWRDKCSTVVCQNLTGSGQADMPSLDQFKQALTELSDWLSHVDHMVQNQRVTVGDIDEINQMIVKLKESLQTLEERCHQLDAQITTAQNLKNKTTSQETRSAITDHIDKLQVHWENSHRSLTDRIVELQKMAQDSCAWCDAKKEVELHLKQTQENMETWRELSYTVDVLKTQNHELKLLMKAIQQWQPQVDKTNQLAQKLITLYTHDDTHKVKQLSDNINMSLSIINKRVGEREAALEAALRFLQKFYLDLEHFVNWLTEAETTANVLQDATYKEQQPTSQQYILEQLQDLQGEVDEHTEQFHTLDENGQRILGSLHHSDDAVLLQRRLENIHQRWNELRNKTLSMRPYLDVNTQKWKHLHLNLQDLLVWLQQRQDELNQQKPPGSDIPTIQQQQDKHRELHFEVQEKEPLVISSLEAVKAFLSDQPNSEPQAPDLRGVTSEDRAQNVGRVLQKEMDDVKSEWARLQGALIDWQRTLENRLQRLLELYKTEDHLEIQLKEAEMVKESWEPVAELQIDSLQEHVDCVKDFQEEIGSIQDDISLVNGLAASFEPPDVLSQVDLERLDNLNRRWRLLQISIEEYQTQLTDAQRDFAASSLHLVHSSVSSPFQRQVSPSNVPYYIKKENKTGPEDLQTDHQTQTTSWDHPQMTELYQSLADLNNVRFSAYRTAMKLRRLQKALCLDLLGMSTAVEAFEQQGLRQNEQLIDVVQLVSCLTNIYTRLEKQHSSLVNVPLCVDMCLNWLLNVYDIGRSGKIRVLSFKTGIISLCKAHLEDKYRFLFRQVASITGFCDQRRLGLLLHDSIQIPRQLGEVAAFGGSNIEPSVRSCFQFANNKPELEAAVFLDWMRLEPQSMVWLPVLHRVAAAETAKHQAKCNICKECPIIGFRYRSLKHFNYDICQSCFFSGRVAKGHKMQYPMVEYCTPTTSGEDVRDFAKVLKNKFRTKRYFAKHPRMGYLPVQTVLEGDNMETPVTLINIWPVEHALTSSPQLSHDDTHSRIEHYASRLAEMETRNGTYLTDSISPNESMDDEHLLIQHYCQSLNTGSSPSQPRSPAQILISMETEEKGELEKVLNDLEQENRKLQAEYDRLKKAHDRQGLAPLPSPPEMMPVSPQSPRDAELIAEAKLLRQHKGRLEARMQILEDHNKQLESQLHRLRQLLEQTESKVNGTALSSPSTSSQRSDSSLPLLRVAASQTTDTMGDEDFSSPSQDASSGLVEVMEQLGSTFPHSQGGQRINQ</sequence>
<keyword evidence="8" id="KW-0862">Zinc</keyword>
<dbReference type="PROSITE" id="PS00020">
    <property type="entry name" value="ACTININ_2"/>
    <property type="match status" value="1"/>
</dbReference>
<dbReference type="FunFam" id="1.20.58.60:FF:000056">
    <property type="entry name" value="utrophin isoform X1"/>
    <property type="match status" value="1"/>
</dbReference>
<evidence type="ECO:0000256" key="4">
    <source>
        <dbReference type="ARBA" id="ARBA00022490"/>
    </source>
</evidence>
<dbReference type="InterPro" id="IPR036872">
    <property type="entry name" value="CH_dom_sf"/>
</dbReference>
<dbReference type="GO" id="GO:0007519">
    <property type="term" value="P:skeletal muscle tissue development"/>
    <property type="evidence" value="ECO:0007669"/>
    <property type="project" value="TreeGrafter"/>
</dbReference>
<feature type="coiled-coil region" evidence="19">
    <location>
        <begin position="2403"/>
        <end position="2437"/>
    </location>
</feature>
<dbReference type="InterPro" id="IPR001589">
    <property type="entry name" value="Actinin_actin-bd_CS"/>
</dbReference>
<feature type="coiled-coil region" evidence="19">
    <location>
        <begin position="1665"/>
        <end position="1699"/>
    </location>
</feature>
<feature type="coiled-coil region" evidence="19">
    <location>
        <begin position="1190"/>
        <end position="1217"/>
    </location>
</feature>
<dbReference type="GO" id="GO:0090257">
    <property type="term" value="P:regulation of muscle system process"/>
    <property type="evidence" value="ECO:0007669"/>
    <property type="project" value="TreeGrafter"/>
</dbReference>
<feature type="region of interest" description="Disordered" evidence="20">
    <location>
        <begin position="3435"/>
        <end position="3458"/>
    </location>
</feature>
<accession>A0AAV6G3E7</accession>
<evidence type="ECO:0000256" key="18">
    <source>
        <dbReference type="PROSITE-ProRule" id="PRU00228"/>
    </source>
</evidence>
<dbReference type="InterPro" id="IPR015153">
    <property type="entry name" value="EF-hand_dom_typ1"/>
</dbReference>
<evidence type="ECO:0000256" key="8">
    <source>
        <dbReference type="ARBA" id="ARBA00022833"/>
    </source>
</evidence>
<dbReference type="PROSITE" id="PS01357">
    <property type="entry name" value="ZF_ZZ_1"/>
    <property type="match status" value="1"/>
</dbReference>
<evidence type="ECO:0000256" key="20">
    <source>
        <dbReference type="SAM" id="MobiDB-lite"/>
    </source>
</evidence>
<dbReference type="FunFam" id="3.30.60.90:FF:000001">
    <property type="entry name" value="Dystrophin isoform 2"/>
    <property type="match status" value="1"/>
</dbReference>
<feature type="region of interest" description="Disordered" evidence="20">
    <location>
        <begin position="2771"/>
        <end position="2790"/>
    </location>
</feature>
<dbReference type="Gene3D" id="1.20.58.60">
    <property type="match status" value="15"/>
</dbReference>
<dbReference type="FunFam" id="1.20.58.60:FF:000075">
    <property type="entry name" value="utrophin isoform X1"/>
    <property type="match status" value="1"/>
</dbReference>
<dbReference type="Pfam" id="PF09069">
    <property type="entry name" value="EF-hand_3"/>
    <property type="match status" value="1"/>
</dbReference>
<keyword evidence="13 17" id="KW-0206">Cytoskeleton</keyword>
<dbReference type="PANTHER" id="PTHR12268:SF25">
    <property type="entry name" value="DYSTROPHIN"/>
    <property type="match status" value="1"/>
</dbReference>
<evidence type="ECO:0000256" key="3">
    <source>
        <dbReference type="ARBA" id="ARBA00022475"/>
    </source>
</evidence>
<dbReference type="InterPro" id="IPR015154">
    <property type="entry name" value="EF-hand_dom_typ2"/>
</dbReference>
<dbReference type="InterPro" id="IPR043145">
    <property type="entry name" value="Znf_ZZ_sf"/>
</dbReference>
<keyword evidence="11 17" id="KW-0472">Membrane</keyword>
<dbReference type="SMART" id="SM00291">
    <property type="entry name" value="ZnF_ZZ"/>
    <property type="match status" value="1"/>
</dbReference>
<comment type="caution">
    <text evidence="23">The sequence shown here is derived from an EMBL/GenBank/DDBJ whole genome shotgun (WGS) entry which is preliminary data.</text>
</comment>
<dbReference type="SUPFAM" id="SSF47473">
    <property type="entry name" value="EF-hand"/>
    <property type="match status" value="2"/>
</dbReference>
<evidence type="ECO:0000313" key="24">
    <source>
        <dbReference type="Proteomes" id="UP000823561"/>
    </source>
</evidence>
<name>A0AAV6G3E7_9TELE</name>
<comment type="function">
    <text evidence="17">May play a role in anchoring the cytoskeleton to the plasma membrane.</text>
</comment>
<dbReference type="InterPro" id="IPR002017">
    <property type="entry name" value="Spectrin_repeat"/>
</dbReference>
<evidence type="ECO:0000256" key="13">
    <source>
        <dbReference type="ARBA" id="ARBA00023212"/>
    </source>
</evidence>
<dbReference type="Gene3D" id="1.10.238.10">
    <property type="entry name" value="EF-hand"/>
    <property type="match status" value="2"/>
</dbReference>
<evidence type="ECO:0000256" key="7">
    <source>
        <dbReference type="ARBA" id="ARBA00022771"/>
    </source>
</evidence>
<dbReference type="GO" id="GO:0008270">
    <property type="term" value="F:zinc ion binding"/>
    <property type="evidence" value="ECO:0007669"/>
    <property type="project" value="UniProtKB-KW"/>
</dbReference>
<dbReference type="Gene3D" id="3.30.60.90">
    <property type="match status" value="1"/>
</dbReference>
<evidence type="ECO:0000256" key="9">
    <source>
        <dbReference type="ARBA" id="ARBA00022837"/>
    </source>
</evidence>
<evidence type="ECO:0000256" key="16">
    <source>
        <dbReference type="ARBA" id="ARBA00040142"/>
    </source>
</evidence>
<evidence type="ECO:0000256" key="6">
    <source>
        <dbReference type="ARBA" id="ARBA00022737"/>
    </source>
</evidence>
<dbReference type="FunFam" id="1.10.238.10:FF:000008">
    <property type="entry name" value="Dystrophin isoform 2"/>
    <property type="match status" value="1"/>
</dbReference>
<evidence type="ECO:0000256" key="2">
    <source>
        <dbReference type="ARBA" id="ARBA00004278"/>
    </source>
</evidence>
<dbReference type="SUPFAM" id="SSF47576">
    <property type="entry name" value="Calponin-homology domain, CH-domain"/>
    <property type="match status" value="1"/>
</dbReference>
<organism evidence="23 24">
    <name type="scientific">Alosa alosa</name>
    <name type="common">allis shad</name>
    <dbReference type="NCBI Taxonomy" id="278164"/>
    <lineage>
        <taxon>Eukaryota</taxon>
        <taxon>Metazoa</taxon>
        <taxon>Chordata</taxon>
        <taxon>Craniata</taxon>
        <taxon>Vertebrata</taxon>
        <taxon>Euteleostomi</taxon>
        <taxon>Actinopterygii</taxon>
        <taxon>Neopterygii</taxon>
        <taxon>Teleostei</taxon>
        <taxon>Clupei</taxon>
        <taxon>Clupeiformes</taxon>
        <taxon>Clupeoidei</taxon>
        <taxon>Clupeidae</taxon>
        <taxon>Alosa</taxon>
    </lineage>
</organism>
<dbReference type="GO" id="GO:0005856">
    <property type="term" value="C:cytoskeleton"/>
    <property type="evidence" value="ECO:0007669"/>
    <property type="project" value="UniProtKB-SubCell"/>
</dbReference>
<keyword evidence="14 17" id="KW-0628">Postsynaptic cell membrane</keyword>
<dbReference type="InterPro" id="IPR001715">
    <property type="entry name" value="CH_dom"/>
</dbReference>
<dbReference type="InterPro" id="IPR035436">
    <property type="entry name" value="Dystrophin/utrophin"/>
</dbReference>
<dbReference type="InterPro" id="IPR018159">
    <property type="entry name" value="Spectrin/alpha-actinin"/>
</dbReference>
<dbReference type="FunFam" id="1.10.418.10:FF:000032">
    <property type="entry name" value="utrophin isoform X1"/>
    <property type="match status" value="1"/>
</dbReference>
<evidence type="ECO:0000256" key="12">
    <source>
        <dbReference type="ARBA" id="ARBA00023203"/>
    </source>
</evidence>
<dbReference type="Pfam" id="PF09068">
    <property type="entry name" value="EF-hand_2"/>
    <property type="match status" value="1"/>
</dbReference>
<evidence type="ECO:0000256" key="1">
    <source>
        <dbReference type="ARBA" id="ARBA00004245"/>
    </source>
</evidence>
<evidence type="ECO:0000256" key="11">
    <source>
        <dbReference type="ARBA" id="ARBA00023136"/>
    </source>
</evidence>
<keyword evidence="4 17" id="KW-0963">Cytoplasm</keyword>
<keyword evidence="24" id="KW-1185">Reference proteome</keyword>
<dbReference type="InterPro" id="IPR001202">
    <property type="entry name" value="WW_dom"/>
</dbReference>
<dbReference type="EMBL" id="JADWDJ010000017">
    <property type="protein sequence ID" value="KAG5268010.1"/>
    <property type="molecule type" value="Genomic_DNA"/>
</dbReference>
<dbReference type="GO" id="GO:0099536">
    <property type="term" value="P:synaptic signaling"/>
    <property type="evidence" value="ECO:0007669"/>
    <property type="project" value="TreeGrafter"/>
</dbReference>
<evidence type="ECO:0000256" key="19">
    <source>
        <dbReference type="SAM" id="Coils"/>
    </source>
</evidence>
<dbReference type="PROSITE" id="PS50135">
    <property type="entry name" value="ZF_ZZ_2"/>
    <property type="match status" value="1"/>
</dbReference>
<feature type="coiled-coil region" evidence="19">
    <location>
        <begin position="623"/>
        <end position="650"/>
    </location>
</feature>
<dbReference type="GO" id="GO:0055001">
    <property type="term" value="P:muscle cell development"/>
    <property type="evidence" value="ECO:0007669"/>
    <property type="project" value="TreeGrafter"/>
</dbReference>
<evidence type="ECO:0000256" key="10">
    <source>
        <dbReference type="ARBA" id="ARBA00023018"/>
    </source>
</evidence>
<dbReference type="Gene3D" id="2.20.70.10">
    <property type="match status" value="1"/>
</dbReference>
<evidence type="ECO:0000256" key="17">
    <source>
        <dbReference type="PIRNR" id="PIRNR002341"/>
    </source>
</evidence>
<dbReference type="Proteomes" id="UP000823561">
    <property type="component" value="Chromosome 17"/>
</dbReference>
<feature type="compositionally biased region" description="Low complexity" evidence="20">
    <location>
        <begin position="3516"/>
        <end position="3534"/>
    </location>
</feature>
<dbReference type="CDD" id="cd00201">
    <property type="entry name" value="WW"/>
    <property type="match status" value="1"/>
</dbReference>
<dbReference type="GO" id="GO:0045211">
    <property type="term" value="C:postsynaptic membrane"/>
    <property type="evidence" value="ECO:0007669"/>
    <property type="project" value="UniProtKB-SubCell"/>
</dbReference>
<gene>
    <name evidence="23" type="ORF">AALO_G00228450</name>
</gene>
<dbReference type="CDD" id="cd02334">
    <property type="entry name" value="ZZ_dystrophin"/>
    <property type="match status" value="1"/>
</dbReference>
<dbReference type="GO" id="GO:0003779">
    <property type="term" value="F:actin binding"/>
    <property type="evidence" value="ECO:0007669"/>
    <property type="project" value="UniProtKB-KW"/>
</dbReference>
<dbReference type="InterPro" id="IPR011992">
    <property type="entry name" value="EF-hand-dom_pair"/>
</dbReference>
<reference evidence="23 24" key="1">
    <citation type="submission" date="2020-10" db="EMBL/GenBank/DDBJ databases">
        <title>Chromosome-scale genome assembly of the Allis shad, Alosa alosa.</title>
        <authorList>
            <person name="Margot Z."/>
            <person name="Christophe K."/>
            <person name="Cabau C."/>
            <person name="Louis A."/>
            <person name="Berthelot C."/>
            <person name="Parey E."/>
            <person name="Roest Crollius H."/>
            <person name="Montfort J."/>
            <person name="Robinson-Rechavi M."/>
            <person name="Bucao C."/>
            <person name="Bouchez O."/>
            <person name="Gislard M."/>
            <person name="Lluch J."/>
            <person name="Milhes M."/>
            <person name="Lampietro C."/>
            <person name="Lopez Roques C."/>
            <person name="Donnadieu C."/>
            <person name="Braasch I."/>
            <person name="Desvignes T."/>
            <person name="Postlethwait J."/>
            <person name="Bobe J."/>
            <person name="Guiguen Y."/>
        </authorList>
    </citation>
    <scope>NUCLEOTIDE SEQUENCE [LARGE SCALE GENOMIC DNA]</scope>
    <source>
        <strain evidence="23">M-15738</strain>
        <tissue evidence="23">Blood</tissue>
    </source>
</reference>
<evidence type="ECO:0000256" key="5">
    <source>
        <dbReference type="ARBA" id="ARBA00022723"/>
    </source>
</evidence>
<dbReference type="GO" id="GO:0042383">
    <property type="term" value="C:sarcolemma"/>
    <property type="evidence" value="ECO:0007669"/>
    <property type="project" value="TreeGrafter"/>
</dbReference>
<dbReference type="GO" id="GO:0005737">
    <property type="term" value="C:cytoplasm"/>
    <property type="evidence" value="ECO:0007669"/>
    <property type="project" value="UniProtKB-ARBA"/>
</dbReference>
<keyword evidence="6" id="KW-0677">Repeat</keyword>
<dbReference type="Pfam" id="PF00307">
    <property type="entry name" value="CH"/>
    <property type="match status" value="2"/>
</dbReference>
<comment type="subcellular location">
    <subcellularLocation>
        <location evidence="2">Cell membrane</location>
        <location evidence="2">Sarcolemma</location>
        <topology evidence="2">Peripheral membrane protein</topology>
        <orientation evidence="2">Cytoplasmic side</orientation>
    </subcellularLocation>
    <subcellularLocation>
        <location evidence="1 17">Cytoplasm</location>
        <location evidence="1 17">Cytoskeleton</location>
    </subcellularLocation>
    <subcellularLocation>
        <location evidence="15">Postsynaptic cell membrane</location>
    </subcellularLocation>
</comment>
<feature type="coiled-coil region" evidence="19">
    <location>
        <begin position="1272"/>
        <end position="1302"/>
    </location>
</feature>
<feature type="domain" description="Calponin-homology (CH)" evidence="21">
    <location>
        <begin position="22"/>
        <end position="126"/>
    </location>
</feature>
<dbReference type="PIRSF" id="PIRSF002341">
    <property type="entry name" value="Dystrophin/utrophin"/>
    <property type="match status" value="1"/>
</dbReference>
<dbReference type="GO" id="GO:0048666">
    <property type="term" value="P:neuron development"/>
    <property type="evidence" value="ECO:0007669"/>
    <property type="project" value="TreeGrafter"/>
</dbReference>
<feature type="region of interest" description="Disordered" evidence="20">
    <location>
        <begin position="3511"/>
        <end position="3582"/>
    </location>
</feature>
<dbReference type="GO" id="GO:0120025">
    <property type="term" value="C:plasma membrane bounded cell projection"/>
    <property type="evidence" value="ECO:0007669"/>
    <property type="project" value="UniProtKB-ARBA"/>
</dbReference>
<dbReference type="SUPFAM" id="SSF57850">
    <property type="entry name" value="RING/U-box"/>
    <property type="match status" value="1"/>
</dbReference>
<keyword evidence="7 18" id="KW-0863">Zinc-finger</keyword>
<dbReference type="Pfam" id="PF00435">
    <property type="entry name" value="Spectrin"/>
    <property type="match status" value="10"/>
</dbReference>
<dbReference type="FunFam" id="1.20.58.60:FF:000118">
    <property type="entry name" value="Dystrophin"/>
    <property type="match status" value="1"/>
</dbReference>
<keyword evidence="3 17" id="KW-1003">Cell membrane</keyword>
<keyword evidence="12 17" id="KW-0009">Actin-binding</keyword>
<dbReference type="InterPro" id="IPR000433">
    <property type="entry name" value="Znf_ZZ"/>
</dbReference>
<evidence type="ECO:0000256" key="14">
    <source>
        <dbReference type="ARBA" id="ARBA00023257"/>
    </source>
</evidence>
<evidence type="ECO:0000259" key="21">
    <source>
        <dbReference type="PROSITE" id="PS50021"/>
    </source>
</evidence>
<dbReference type="PROSITE" id="PS00019">
    <property type="entry name" value="ACTININ_1"/>
    <property type="match status" value="1"/>
</dbReference>